<dbReference type="OrthoDB" id="9801841at2"/>
<dbReference type="SMART" id="SM00332">
    <property type="entry name" value="PP2Cc"/>
    <property type="match status" value="1"/>
</dbReference>
<feature type="domain" description="PPM-type phosphatase" evidence="1">
    <location>
        <begin position="4"/>
        <end position="240"/>
    </location>
</feature>
<dbReference type="CDD" id="cd00143">
    <property type="entry name" value="PP2Cc"/>
    <property type="match status" value="1"/>
</dbReference>
<proteinExistence type="predicted"/>
<comment type="caution">
    <text evidence="2">The sequence shown here is derived from an EMBL/GenBank/DDBJ whole genome shotgun (WGS) entry which is preliminary data.</text>
</comment>
<dbReference type="InterPro" id="IPR001932">
    <property type="entry name" value="PPM-type_phosphatase-like_dom"/>
</dbReference>
<gene>
    <name evidence="2" type="ORF">Tther_00815</name>
</gene>
<keyword evidence="2" id="KW-0378">Hydrolase</keyword>
<dbReference type="InterPro" id="IPR036457">
    <property type="entry name" value="PPM-type-like_dom_sf"/>
</dbReference>
<dbReference type="AlphaFoldDB" id="A0A554X4J4"/>
<evidence type="ECO:0000259" key="1">
    <source>
        <dbReference type="PROSITE" id="PS51746"/>
    </source>
</evidence>
<dbReference type="SUPFAM" id="SSF81606">
    <property type="entry name" value="PP2C-like"/>
    <property type="match status" value="1"/>
</dbReference>
<evidence type="ECO:0000313" key="3">
    <source>
        <dbReference type="Proteomes" id="UP000318542"/>
    </source>
</evidence>
<dbReference type="PROSITE" id="PS51746">
    <property type="entry name" value="PPM_2"/>
    <property type="match status" value="1"/>
</dbReference>
<dbReference type="SMART" id="SM00331">
    <property type="entry name" value="PP2C_SIG"/>
    <property type="match status" value="1"/>
</dbReference>
<organism evidence="2 3">
    <name type="scientific">Tepidimonas thermarum</name>
    <dbReference type="NCBI Taxonomy" id="335431"/>
    <lineage>
        <taxon>Bacteria</taxon>
        <taxon>Pseudomonadati</taxon>
        <taxon>Pseudomonadota</taxon>
        <taxon>Betaproteobacteria</taxon>
        <taxon>Burkholderiales</taxon>
        <taxon>Tepidimonas</taxon>
    </lineage>
</organism>
<evidence type="ECO:0000313" key="2">
    <source>
        <dbReference type="EMBL" id="TSE30738.1"/>
    </source>
</evidence>
<dbReference type="InterPro" id="IPR015655">
    <property type="entry name" value="PP2C"/>
</dbReference>
<protein>
    <recommendedName>
        <fullName evidence="1">PPM-type phosphatase domain-containing protein</fullName>
    </recommendedName>
</protein>
<dbReference type="RefSeq" id="WP_143901221.1">
    <property type="nucleotide sequence ID" value="NZ_VJOL01000010.1"/>
</dbReference>
<sequence length="253" mass="26573">MRLLFTAATDTGRLRPNNEDAVLTDAELGLAVLADGMGGYQAGEVASRLCCEAVQTSLRADDGPAGAALGERLRRAIEAANQTVYDHARHYPAYRGMATTVVAVLIDGARLAVGHVGDSRLYRLRQGQLVGLTRDHTLVQEQVDAGVLSAAAARAAQHRNLVTRAVGVAPWVDITLTEHVIAPGDTYLLCSDGLHDGLTDAEITRILCRAGPPAQTVQALIDAANAAGGHDNIAVVLIHCVPAVPPEDDACPR</sequence>
<dbReference type="NCBIfam" id="NF033484">
    <property type="entry name" value="Stp1_PP2C_phos"/>
    <property type="match status" value="1"/>
</dbReference>
<dbReference type="Proteomes" id="UP000318542">
    <property type="component" value="Unassembled WGS sequence"/>
</dbReference>
<keyword evidence="3" id="KW-1185">Reference proteome</keyword>
<name>A0A554X4J4_9BURK</name>
<dbReference type="PANTHER" id="PTHR47992">
    <property type="entry name" value="PROTEIN PHOSPHATASE"/>
    <property type="match status" value="1"/>
</dbReference>
<dbReference type="Pfam" id="PF13672">
    <property type="entry name" value="PP2C_2"/>
    <property type="match status" value="1"/>
</dbReference>
<dbReference type="GO" id="GO:0004722">
    <property type="term" value="F:protein serine/threonine phosphatase activity"/>
    <property type="evidence" value="ECO:0007669"/>
    <property type="project" value="InterPro"/>
</dbReference>
<accession>A0A554X4J4</accession>
<reference evidence="2 3" key="1">
    <citation type="submission" date="2019-07" db="EMBL/GenBank/DDBJ databases">
        <title>Tepidimonas thermarum AA-1 draft genome.</title>
        <authorList>
            <person name="Da Costa M.S."/>
            <person name="Froufe H.J.C."/>
            <person name="Egas C."/>
            <person name="Albuquerque L."/>
        </authorList>
    </citation>
    <scope>NUCLEOTIDE SEQUENCE [LARGE SCALE GENOMIC DNA]</scope>
    <source>
        <strain evidence="2 3">AA-1</strain>
    </source>
</reference>
<dbReference type="Gene3D" id="3.60.40.10">
    <property type="entry name" value="PPM-type phosphatase domain"/>
    <property type="match status" value="1"/>
</dbReference>
<dbReference type="EMBL" id="VJOL01000010">
    <property type="protein sequence ID" value="TSE30738.1"/>
    <property type="molecule type" value="Genomic_DNA"/>
</dbReference>